<feature type="transmembrane region" description="Helical" evidence="10">
    <location>
        <begin position="20"/>
        <end position="49"/>
    </location>
</feature>
<dbReference type="GO" id="GO:0043190">
    <property type="term" value="C:ATP-binding cassette (ABC) transporter complex"/>
    <property type="evidence" value="ECO:0007669"/>
    <property type="project" value="InterPro"/>
</dbReference>
<evidence type="ECO:0000256" key="9">
    <source>
        <dbReference type="ARBA" id="ARBA00023136"/>
    </source>
</evidence>
<name>A0A0A3Z229_9GAMM</name>
<dbReference type="SUPFAM" id="SSF161098">
    <property type="entry name" value="MetI-like"/>
    <property type="match status" value="1"/>
</dbReference>
<dbReference type="InterPro" id="IPR000515">
    <property type="entry name" value="MetI-like"/>
</dbReference>
<dbReference type="NCBIfam" id="TIGR01726">
    <property type="entry name" value="HEQRo_perm_3TM"/>
    <property type="match status" value="1"/>
</dbReference>
<dbReference type="Gene3D" id="1.10.3720.10">
    <property type="entry name" value="MetI-like"/>
    <property type="match status" value="1"/>
</dbReference>
<evidence type="ECO:0000313" key="13">
    <source>
        <dbReference type="Proteomes" id="UP000030351"/>
    </source>
</evidence>
<feature type="transmembrane region" description="Helical" evidence="10">
    <location>
        <begin position="96"/>
        <end position="120"/>
    </location>
</feature>
<evidence type="ECO:0000256" key="8">
    <source>
        <dbReference type="ARBA" id="ARBA00022989"/>
    </source>
</evidence>
<evidence type="ECO:0000259" key="11">
    <source>
        <dbReference type="PROSITE" id="PS50928"/>
    </source>
</evidence>
<keyword evidence="6 10" id="KW-0812">Transmembrane</keyword>
<keyword evidence="4" id="KW-1003">Cell membrane</keyword>
<feature type="transmembrane region" description="Helical" evidence="10">
    <location>
        <begin position="141"/>
        <end position="166"/>
    </location>
</feature>
<dbReference type="GO" id="GO:0006865">
    <property type="term" value="P:amino acid transport"/>
    <property type="evidence" value="ECO:0007669"/>
    <property type="project" value="UniProtKB-KW"/>
</dbReference>
<dbReference type="eggNOG" id="COG0765">
    <property type="taxonomic scope" value="Bacteria"/>
</dbReference>
<keyword evidence="3 10" id="KW-0813">Transport</keyword>
<sequence>MMLTLSQQLTNLFSQFTLEFILEAALNTLSLSAIGCSVGLLMGFLIACLRQTRHPLFLPLRAVAIVAVELLRRIPFLVTLFLMFFLFQGFGYSLSFYVIALISVCLIASAYMAEIFRTGFESVSHTQIEAAQTLNFSYRQIVLYVILPQAWKVVIPPAFSFMVSFIKDTALASQLGVVELTFSAKILISRGYSEFLIYGVILLIYFAMSYPLSLVGQRLERRLASPGTAAARVPASMTNPLSPLSPP</sequence>
<feature type="transmembrane region" description="Helical" evidence="10">
    <location>
        <begin position="195"/>
        <end position="215"/>
    </location>
</feature>
<dbReference type="InterPro" id="IPR043429">
    <property type="entry name" value="ArtM/GltK/GlnP/TcyL/YhdX-like"/>
</dbReference>
<dbReference type="EMBL" id="JRUQ01000039">
    <property type="protein sequence ID" value="KGT92920.1"/>
    <property type="molecule type" value="Genomic_DNA"/>
</dbReference>
<comment type="subcellular location">
    <subcellularLocation>
        <location evidence="1">Cell inner membrane</location>
        <topology evidence="1">Multi-pass membrane protein</topology>
    </subcellularLocation>
    <subcellularLocation>
        <location evidence="10">Cell membrane</location>
        <topology evidence="10">Multi-pass membrane protein</topology>
    </subcellularLocation>
</comment>
<dbReference type="PROSITE" id="PS50928">
    <property type="entry name" value="ABC_TM1"/>
    <property type="match status" value="1"/>
</dbReference>
<dbReference type="GO" id="GO:0022857">
    <property type="term" value="F:transmembrane transporter activity"/>
    <property type="evidence" value="ECO:0007669"/>
    <property type="project" value="InterPro"/>
</dbReference>
<organism evidence="12 13">
    <name type="scientific">Erwinia typographi</name>
    <dbReference type="NCBI Taxonomy" id="371042"/>
    <lineage>
        <taxon>Bacteria</taxon>
        <taxon>Pseudomonadati</taxon>
        <taxon>Pseudomonadota</taxon>
        <taxon>Gammaproteobacteria</taxon>
        <taxon>Enterobacterales</taxon>
        <taxon>Erwiniaceae</taxon>
        <taxon>Erwinia</taxon>
    </lineage>
</organism>
<evidence type="ECO:0000256" key="2">
    <source>
        <dbReference type="ARBA" id="ARBA00010072"/>
    </source>
</evidence>
<keyword evidence="7" id="KW-0029">Amino-acid transport</keyword>
<dbReference type="AlphaFoldDB" id="A0A0A3Z229"/>
<proteinExistence type="inferred from homology"/>
<evidence type="ECO:0000313" key="12">
    <source>
        <dbReference type="EMBL" id="KGT92920.1"/>
    </source>
</evidence>
<dbReference type="Proteomes" id="UP000030351">
    <property type="component" value="Unassembled WGS sequence"/>
</dbReference>
<dbReference type="PANTHER" id="PTHR30614:SF34">
    <property type="entry name" value="BLR6398 PROTEIN"/>
    <property type="match status" value="1"/>
</dbReference>
<protein>
    <submittedName>
        <fullName evidence="12">Amino acid ABC transporter</fullName>
    </submittedName>
</protein>
<accession>A0A0A3Z229</accession>
<keyword evidence="9 10" id="KW-0472">Membrane</keyword>
<evidence type="ECO:0000256" key="5">
    <source>
        <dbReference type="ARBA" id="ARBA00022519"/>
    </source>
</evidence>
<comment type="similarity">
    <text evidence="2">Belongs to the binding-protein-dependent transport system permease family. HisMQ subfamily.</text>
</comment>
<reference evidence="12 13" key="1">
    <citation type="submission" date="2014-10" db="EMBL/GenBank/DDBJ databases">
        <title>Genome sequence of Erwinia typographi M043b.</title>
        <authorList>
            <person name="Chan K.-G."/>
            <person name="Tan W.-S."/>
        </authorList>
    </citation>
    <scope>NUCLEOTIDE SEQUENCE [LARGE SCALE GENOMIC DNA]</scope>
    <source>
        <strain evidence="12 13">M043b</strain>
    </source>
</reference>
<dbReference type="InterPro" id="IPR010065">
    <property type="entry name" value="AA_ABC_transptr_permease_3TM"/>
</dbReference>
<dbReference type="Pfam" id="PF00528">
    <property type="entry name" value="BPD_transp_1"/>
    <property type="match status" value="1"/>
</dbReference>
<comment type="caution">
    <text evidence="12">The sequence shown here is derived from an EMBL/GenBank/DDBJ whole genome shotgun (WGS) entry which is preliminary data.</text>
</comment>
<keyword evidence="8 10" id="KW-1133">Transmembrane helix</keyword>
<dbReference type="OrthoDB" id="9814550at2"/>
<feature type="domain" description="ABC transmembrane type-1" evidence="11">
    <location>
        <begin position="25"/>
        <end position="213"/>
    </location>
</feature>
<dbReference type="InterPro" id="IPR035906">
    <property type="entry name" value="MetI-like_sf"/>
</dbReference>
<gene>
    <name evidence="12" type="ORF">NG99_13220</name>
</gene>
<keyword evidence="13" id="KW-1185">Reference proteome</keyword>
<evidence type="ECO:0000256" key="7">
    <source>
        <dbReference type="ARBA" id="ARBA00022970"/>
    </source>
</evidence>
<evidence type="ECO:0000256" key="1">
    <source>
        <dbReference type="ARBA" id="ARBA00004429"/>
    </source>
</evidence>
<evidence type="ECO:0000256" key="10">
    <source>
        <dbReference type="RuleBase" id="RU363032"/>
    </source>
</evidence>
<dbReference type="CDD" id="cd06261">
    <property type="entry name" value="TM_PBP2"/>
    <property type="match status" value="1"/>
</dbReference>
<dbReference type="PANTHER" id="PTHR30614">
    <property type="entry name" value="MEMBRANE COMPONENT OF AMINO ACID ABC TRANSPORTER"/>
    <property type="match status" value="1"/>
</dbReference>
<evidence type="ECO:0000256" key="4">
    <source>
        <dbReference type="ARBA" id="ARBA00022475"/>
    </source>
</evidence>
<feature type="transmembrane region" description="Helical" evidence="10">
    <location>
        <begin position="70"/>
        <end position="90"/>
    </location>
</feature>
<dbReference type="STRING" id="371042.NG99_13220"/>
<evidence type="ECO:0000256" key="6">
    <source>
        <dbReference type="ARBA" id="ARBA00022692"/>
    </source>
</evidence>
<evidence type="ECO:0000256" key="3">
    <source>
        <dbReference type="ARBA" id="ARBA00022448"/>
    </source>
</evidence>
<keyword evidence="5" id="KW-0997">Cell inner membrane</keyword>